<sequence>MQQQAVAFAVMSIHTEQSNSCTCLSRLRVPSGDLFVDQRCIDCQTCRWMYGAGKSSVTLQDPRYTTKLVNNIEKLGARYMFLTHWDDVADDRKWAELLKCEMTTIHPGDVKDVIVGVEWKLTGNVPWNIGADFERTHTPGHTKDTVIESLIAKGACYNLSTFCVYK</sequence>
<organism evidence="1 2">
    <name type="scientific">Zizania palustris</name>
    <name type="common">Northern wild rice</name>
    <dbReference type="NCBI Taxonomy" id="103762"/>
    <lineage>
        <taxon>Eukaryota</taxon>
        <taxon>Viridiplantae</taxon>
        <taxon>Streptophyta</taxon>
        <taxon>Embryophyta</taxon>
        <taxon>Tracheophyta</taxon>
        <taxon>Spermatophyta</taxon>
        <taxon>Magnoliopsida</taxon>
        <taxon>Liliopsida</taxon>
        <taxon>Poales</taxon>
        <taxon>Poaceae</taxon>
        <taxon>BOP clade</taxon>
        <taxon>Oryzoideae</taxon>
        <taxon>Oryzeae</taxon>
        <taxon>Zizaniinae</taxon>
        <taxon>Zizania</taxon>
    </lineage>
</organism>
<reference evidence="1" key="1">
    <citation type="journal article" date="2021" name="bioRxiv">
        <title>Whole Genome Assembly and Annotation of Northern Wild Rice, Zizania palustris L., Supports a Whole Genome Duplication in the Zizania Genus.</title>
        <authorList>
            <person name="Haas M."/>
            <person name="Kono T."/>
            <person name="Macchietto M."/>
            <person name="Millas R."/>
            <person name="McGilp L."/>
            <person name="Shao M."/>
            <person name="Duquette J."/>
            <person name="Hirsch C.N."/>
            <person name="Kimball J."/>
        </authorList>
    </citation>
    <scope>NUCLEOTIDE SEQUENCE</scope>
    <source>
        <tissue evidence="1">Fresh leaf tissue</tissue>
    </source>
</reference>
<keyword evidence="2" id="KW-1185">Reference proteome</keyword>
<evidence type="ECO:0000313" key="1">
    <source>
        <dbReference type="EMBL" id="KAG8073023.1"/>
    </source>
</evidence>
<protein>
    <recommendedName>
        <fullName evidence="3">Metallo-beta-lactamase domain-containing protein</fullName>
    </recommendedName>
</protein>
<comment type="caution">
    <text evidence="1">The sequence shown here is derived from an EMBL/GenBank/DDBJ whole genome shotgun (WGS) entry which is preliminary data.</text>
</comment>
<dbReference type="OrthoDB" id="17458at2759"/>
<proteinExistence type="predicted"/>
<evidence type="ECO:0008006" key="3">
    <source>
        <dbReference type="Google" id="ProtNLM"/>
    </source>
</evidence>
<accession>A0A8J5W2D6</accession>
<dbReference type="PANTHER" id="PTHR42773">
    <property type="entry name" value="METALLO-BETA-LACTAMASE-RELATED"/>
    <property type="match status" value="1"/>
</dbReference>
<dbReference type="AlphaFoldDB" id="A0A8J5W2D6"/>
<dbReference type="PANTHER" id="PTHR42773:SF1">
    <property type="entry name" value="METALLO-BETA-LACTAMASE FAMILY PROTEIN"/>
    <property type="match status" value="1"/>
</dbReference>
<reference evidence="1" key="2">
    <citation type="submission" date="2021-02" db="EMBL/GenBank/DDBJ databases">
        <authorList>
            <person name="Kimball J.A."/>
            <person name="Haas M.W."/>
            <person name="Macchietto M."/>
            <person name="Kono T."/>
            <person name="Duquette J."/>
            <person name="Shao M."/>
        </authorList>
    </citation>
    <scope>NUCLEOTIDE SEQUENCE</scope>
    <source>
        <tissue evidence="1">Fresh leaf tissue</tissue>
    </source>
</reference>
<name>A0A8J5W2D6_ZIZPA</name>
<dbReference type="EMBL" id="JAAALK010000283">
    <property type="protein sequence ID" value="KAG8073023.1"/>
    <property type="molecule type" value="Genomic_DNA"/>
</dbReference>
<dbReference type="Proteomes" id="UP000729402">
    <property type="component" value="Unassembled WGS sequence"/>
</dbReference>
<gene>
    <name evidence="1" type="ORF">GUJ93_ZPchr0006g42138</name>
</gene>
<evidence type="ECO:0000313" key="2">
    <source>
        <dbReference type="Proteomes" id="UP000729402"/>
    </source>
</evidence>